<keyword evidence="4" id="KW-1185">Reference proteome</keyword>
<feature type="domain" description="Hydantoinase/oxoprolinase N-terminal" evidence="2">
    <location>
        <begin position="5"/>
        <end position="181"/>
    </location>
</feature>
<evidence type="ECO:0000259" key="2">
    <source>
        <dbReference type="Pfam" id="PF05378"/>
    </source>
</evidence>
<dbReference type="RefSeq" id="WP_084285466.1">
    <property type="nucleotide sequence ID" value="NZ_FWXJ01000016.1"/>
</dbReference>
<organism evidence="3 4">
    <name type="scientific">Polynucleobacter kasalickyi</name>
    <dbReference type="NCBI Taxonomy" id="1938817"/>
    <lineage>
        <taxon>Bacteria</taxon>
        <taxon>Pseudomonadati</taxon>
        <taxon>Pseudomonadota</taxon>
        <taxon>Betaproteobacteria</taxon>
        <taxon>Burkholderiales</taxon>
        <taxon>Burkholderiaceae</taxon>
        <taxon>Polynucleobacter</taxon>
    </lineage>
</organism>
<protein>
    <submittedName>
        <fullName evidence="3">N-methylhydantoinase A</fullName>
    </submittedName>
</protein>
<evidence type="ECO:0000313" key="4">
    <source>
        <dbReference type="Proteomes" id="UP000192708"/>
    </source>
</evidence>
<evidence type="ECO:0000313" key="3">
    <source>
        <dbReference type="EMBL" id="SMC77083.1"/>
    </source>
</evidence>
<sequence>MNWSIGIDIGGTFTDIVACHLPSQKVESLKVLTTNSNPIVGVENGLNQLITNQKISPEEIFRIVHATTLFTNALIERKGASTGLITNQGFKDIIEIGNERKYDLYDLAISRPDMLVPRNLRGEISGRIDARGFEIEKINEVQALSEVERIIHLGVESLAICLLHSYANPVQEETLAKIIKNKYPRLAVTISSEISPIIREFERMTTTIANAYIQPIALSYLNQLESTLSNIGIKAEVLMMLSNGGLSHLNTAKSKPIALLESGPAAGVVAASYFGIEEGVSDLLAFDMGGTTAKLCLINESKPSIAFNFEAARRKRFTKGSGMPMNITTIDLIEIGAGGGSIAHQDELNLLQVGPKSASSEPGPACYGLGGDQATVTDANLFLGYINPDFFAGGTIPIHSAAAEGVLNQLAHDCHLNQTEIAWGIHHLVAENMATAARLHVAEQGQDPRNFVLLATGGGGPLHAYMVAKAVGISKIICPRDAGVASAFGLLIAPARADRSKTISYKPDFNLIEDLEKNIRDLELEIQTDLLALDGSYGPIQITYQAEARFVGQGFNLLFQLPTLSVSNEAKKILNQAIKNTFLAQYEEKFGRTPPNGIIELVNLRIAGIAAPLQKNPVAHDKESPSIPMAKFRQVFFQEIGEFINTPVFNRSELDSSFEHQGPVLIEEYGTTIVVGPLGFVKMSIHGNLMITIADNT</sequence>
<dbReference type="InterPro" id="IPR043129">
    <property type="entry name" value="ATPase_NBD"/>
</dbReference>
<accession>A0A1W2BVQ9</accession>
<dbReference type="GO" id="GO:0006749">
    <property type="term" value="P:glutathione metabolic process"/>
    <property type="evidence" value="ECO:0007669"/>
    <property type="project" value="TreeGrafter"/>
</dbReference>
<dbReference type="InterPro" id="IPR002821">
    <property type="entry name" value="Hydantoinase_A"/>
</dbReference>
<dbReference type="PANTHER" id="PTHR11365">
    <property type="entry name" value="5-OXOPROLINASE RELATED"/>
    <property type="match status" value="1"/>
</dbReference>
<name>A0A1W2BVQ9_9BURK</name>
<dbReference type="PANTHER" id="PTHR11365:SF23">
    <property type="entry name" value="HYPOTHETICAL 5-OXOPROLINASE (EUROFUNG)-RELATED"/>
    <property type="match status" value="1"/>
</dbReference>
<dbReference type="AlphaFoldDB" id="A0A1W2BVQ9"/>
<proteinExistence type="predicted"/>
<dbReference type="Pfam" id="PF05378">
    <property type="entry name" value="Hydant_A_N"/>
    <property type="match status" value="1"/>
</dbReference>
<dbReference type="Pfam" id="PF01968">
    <property type="entry name" value="Hydantoinase_A"/>
    <property type="match status" value="1"/>
</dbReference>
<dbReference type="SUPFAM" id="SSF53067">
    <property type="entry name" value="Actin-like ATPase domain"/>
    <property type="match status" value="1"/>
</dbReference>
<dbReference type="InterPro" id="IPR045079">
    <property type="entry name" value="Oxoprolinase-like"/>
</dbReference>
<dbReference type="InterPro" id="IPR008040">
    <property type="entry name" value="Hydant_A_N"/>
</dbReference>
<dbReference type="OrthoDB" id="9768323at2"/>
<dbReference type="STRING" id="1938817.SAMN06296008_11617"/>
<gene>
    <name evidence="3" type="ORF">SAMN06296008_11617</name>
</gene>
<reference evidence="3 4" key="1">
    <citation type="submission" date="2017-04" db="EMBL/GenBank/DDBJ databases">
        <authorList>
            <person name="Afonso C.L."/>
            <person name="Miller P.J."/>
            <person name="Scott M.A."/>
            <person name="Spackman E."/>
            <person name="Goraichik I."/>
            <person name="Dimitrov K.M."/>
            <person name="Suarez D.L."/>
            <person name="Swayne D.E."/>
        </authorList>
    </citation>
    <scope>NUCLEOTIDE SEQUENCE [LARGE SCALE GENOMIC DNA]</scope>
    <source>
        <strain evidence="3 4">VK13</strain>
    </source>
</reference>
<dbReference type="EMBL" id="FWXJ01000016">
    <property type="protein sequence ID" value="SMC77083.1"/>
    <property type="molecule type" value="Genomic_DNA"/>
</dbReference>
<dbReference type="GO" id="GO:0005829">
    <property type="term" value="C:cytosol"/>
    <property type="evidence" value="ECO:0007669"/>
    <property type="project" value="TreeGrafter"/>
</dbReference>
<evidence type="ECO:0000259" key="1">
    <source>
        <dbReference type="Pfam" id="PF01968"/>
    </source>
</evidence>
<dbReference type="GO" id="GO:0017168">
    <property type="term" value="F:5-oxoprolinase (ATP-hydrolyzing) activity"/>
    <property type="evidence" value="ECO:0007669"/>
    <property type="project" value="TreeGrafter"/>
</dbReference>
<dbReference type="Proteomes" id="UP000192708">
    <property type="component" value="Unassembled WGS sequence"/>
</dbReference>
<feature type="domain" description="Hydantoinase A/oxoprolinase" evidence="1">
    <location>
        <begin position="203"/>
        <end position="498"/>
    </location>
</feature>